<proteinExistence type="predicted"/>
<organism evidence="3 4">
    <name type="scientific">Perilla frutescens var. hirtella</name>
    <name type="common">Perilla citriodora</name>
    <name type="synonym">Perilla setoyensis</name>
    <dbReference type="NCBI Taxonomy" id="608512"/>
    <lineage>
        <taxon>Eukaryota</taxon>
        <taxon>Viridiplantae</taxon>
        <taxon>Streptophyta</taxon>
        <taxon>Embryophyta</taxon>
        <taxon>Tracheophyta</taxon>
        <taxon>Spermatophyta</taxon>
        <taxon>Magnoliopsida</taxon>
        <taxon>eudicotyledons</taxon>
        <taxon>Gunneridae</taxon>
        <taxon>Pentapetalae</taxon>
        <taxon>asterids</taxon>
        <taxon>lamiids</taxon>
        <taxon>Lamiales</taxon>
        <taxon>Lamiaceae</taxon>
        <taxon>Nepetoideae</taxon>
        <taxon>Elsholtzieae</taxon>
        <taxon>Perilla</taxon>
    </lineage>
</organism>
<feature type="compositionally biased region" description="Basic residues" evidence="1">
    <location>
        <begin position="397"/>
        <end position="407"/>
    </location>
</feature>
<feature type="region of interest" description="Disordered" evidence="1">
    <location>
        <begin position="348"/>
        <end position="439"/>
    </location>
</feature>
<dbReference type="AlphaFoldDB" id="A0AAD4JBP7"/>
<dbReference type="Pfam" id="PF00855">
    <property type="entry name" value="PWWP"/>
    <property type="match status" value="1"/>
</dbReference>
<feature type="domain" description="PWWP" evidence="2">
    <location>
        <begin position="142"/>
        <end position="203"/>
    </location>
</feature>
<dbReference type="InterPro" id="IPR052657">
    <property type="entry name" value="PDP_family_Arabidopsis"/>
</dbReference>
<dbReference type="PANTHER" id="PTHR10688">
    <property type="entry name" value="PWWP DOMAIN-CONTAINING PROTEIN"/>
    <property type="match status" value="1"/>
</dbReference>
<dbReference type="Proteomes" id="UP001190926">
    <property type="component" value="Unassembled WGS sequence"/>
</dbReference>
<evidence type="ECO:0000313" key="3">
    <source>
        <dbReference type="EMBL" id="KAH6830466.1"/>
    </source>
</evidence>
<feature type="compositionally biased region" description="Polar residues" evidence="1">
    <location>
        <begin position="606"/>
        <end position="624"/>
    </location>
</feature>
<evidence type="ECO:0000256" key="1">
    <source>
        <dbReference type="SAM" id="MobiDB-lite"/>
    </source>
</evidence>
<evidence type="ECO:0000313" key="4">
    <source>
        <dbReference type="Proteomes" id="UP001190926"/>
    </source>
</evidence>
<comment type="caution">
    <text evidence="3">The sequence shown here is derived from an EMBL/GenBank/DDBJ whole genome shotgun (WGS) entry which is preliminary data.</text>
</comment>
<feature type="region of interest" description="Disordered" evidence="1">
    <location>
        <begin position="602"/>
        <end position="627"/>
    </location>
</feature>
<dbReference type="SUPFAM" id="SSF63748">
    <property type="entry name" value="Tudor/PWWP/MBT"/>
    <property type="match status" value="1"/>
</dbReference>
<reference evidence="3 4" key="1">
    <citation type="journal article" date="2021" name="Nat. Commun.">
        <title>Incipient diploidization of the medicinal plant Perilla within 10,000 years.</title>
        <authorList>
            <person name="Zhang Y."/>
            <person name="Shen Q."/>
            <person name="Leng L."/>
            <person name="Zhang D."/>
            <person name="Chen S."/>
            <person name="Shi Y."/>
            <person name="Ning Z."/>
            <person name="Chen S."/>
        </authorList>
    </citation>
    <scope>NUCLEOTIDE SEQUENCE [LARGE SCALE GENOMIC DNA]</scope>
    <source>
        <strain evidence="4">cv. PC099</strain>
    </source>
</reference>
<dbReference type="PANTHER" id="PTHR10688:SF3">
    <property type="entry name" value="PWWP DOMAIN-CONTAINING PROTEIN 6"/>
    <property type="match status" value="1"/>
</dbReference>
<protein>
    <recommendedName>
        <fullName evidence="2">PWWP domain-containing protein</fullName>
    </recommendedName>
</protein>
<sequence>MTRLAAAQILDEDSENLVGLFSSKPEVARVGILGAKKDNNGGSDAAGVDKETLSTSGKFGVGDVSGEGIGGTSILDSGINGLVAREGKNSDGNFSCTDNDSRRQKERGMTINLNASDVSGEGMGMGRWNGERLEDQNHGFRVGDFVWGKIKNDPWWPGQVYDPRDASEFALKHSQEGRVLVAFFGDGSCSWCLPSQLSPFVENLEEKSSDGSSKGLLNAVQMAVDEIGRIVESRILCRCIPLERRDNLARPIVSNAGIRAGVLVPEVGIDRLPIPEYEPAELLAKVTDFARTGSFDSVFELAVLRSWVSAYYYGKYGSQLQVYSEPRVIEGLEDKFNGETAVYNLSGPMAVPSQGPMEDDWLSSPTGSSAKSKAPSDEKICRRRKQKSVTELMDKKRSVKPKTRRTSAAKEGKDDGKVERGGSLGGSLIGKRDRKRRDDDALVVKPNEIEVAPVEANVQAEIGSTPRERKKSKYLSPPYTNLHGRVGFSGYKPDSDVDELTETSQDLSASPVPELDDKTSVETNARAAESVKNITYSVSDVDVEVNDLLQKLEFAAVDCLYLRKEGHLDSIWGFISAYRSSTYLHGSDCEVYHKCKRVSHKRKSLASPSSSKPRANKSGSSQPTDDLVSGAKVIRQKLDMMTATLENCCSRFSSDDRSCLKKEMEHLMGKVEKAIKKVRAISEKTTTSS</sequence>
<gene>
    <name evidence="3" type="ORF">C2S53_008937</name>
</gene>
<dbReference type="PROSITE" id="PS50812">
    <property type="entry name" value="PWWP"/>
    <property type="match status" value="1"/>
</dbReference>
<dbReference type="SMART" id="SM00293">
    <property type="entry name" value="PWWP"/>
    <property type="match status" value="1"/>
</dbReference>
<evidence type="ECO:0000259" key="2">
    <source>
        <dbReference type="PROSITE" id="PS50812"/>
    </source>
</evidence>
<accession>A0AAD4JBP7</accession>
<keyword evidence="4" id="KW-1185">Reference proteome</keyword>
<dbReference type="EMBL" id="SDAM02000099">
    <property type="protein sequence ID" value="KAH6830466.1"/>
    <property type="molecule type" value="Genomic_DNA"/>
</dbReference>
<feature type="compositionally biased region" description="Basic and acidic residues" evidence="1">
    <location>
        <begin position="408"/>
        <end position="420"/>
    </location>
</feature>
<name>A0AAD4JBP7_PERFH</name>
<dbReference type="Gene3D" id="2.30.30.140">
    <property type="match status" value="1"/>
</dbReference>
<dbReference type="CDD" id="cd05162">
    <property type="entry name" value="PWWP"/>
    <property type="match status" value="1"/>
</dbReference>
<dbReference type="InterPro" id="IPR000313">
    <property type="entry name" value="PWWP_dom"/>
</dbReference>